<dbReference type="Proteomes" id="UP001295469">
    <property type="component" value="Chromosome C04"/>
</dbReference>
<protein>
    <submittedName>
        <fullName evidence="1">(rape) hypothetical protein</fullName>
    </submittedName>
</protein>
<organism evidence="1">
    <name type="scientific">Brassica napus</name>
    <name type="common">Rape</name>
    <dbReference type="NCBI Taxonomy" id="3708"/>
    <lineage>
        <taxon>Eukaryota</taxon>
        <taxon>Viridiplantae</taxon>
        <taxon>Streptophyta</taxon>
        <taxon>Embryophyta</taxon>
        <taxon>Tracheophyta</taxon>
        <taxon>Spermatophyta</taxon>
        <taxon>Magnoliopsida</taxon>
        <taxon>eudicotyledons</taxon>
        <taxon>Gunneridae</taxon>
        <taxon>Pentapetalae</taxon>
        <taxon>rosids</taxon>
        <taxon>malvids</taxon>
        <taxon>Brassicales</taxon>
        <taxon>Brassicaceae</taxon>
        <taxon>Brassiceae</taxon>
        <taxon>Brassica</taxon>
    </lineage>
</organism>
<accession>A0A816K5J7</accession>
<gene>
    <name evidence="1" type="ORF">DARMORV10_C04P62290.1</name>
</gene>
<sequence>MLFFHVMLWLVSSLVIKMVDLCVFCQQVLSGCFQTIICLPLY</sequence>
<name>A0A816K5J7_BRANA</name>
<proteinExistence type="predicted"/>
<dbReference type="AlphaFoldDB" id="A0A816K5J7"/>
<evidence type="ECO:0000313" key="1">
    <source>
        <dbReference type="EMBL" id="CAF1866249.1"/>
    </source>
</evidence>
<reference evidence="1" key="1">
    <citation type="submission" date="2021-01" db="EMBL/GenBank/DDBJ databases">
        <authorList>
            <consortium name="Genoscope - CEA"/>
            <person name="William W."/>
        </authorList>
    </citation>
    <scope>NUCLEOTIDE SEQUENCE</scope>
</reference>
<dbReference type="EMBL" id="HG994368">
    <property type="protein sequence ID" value="CAF1866249.1"/>
    <property type="molecule type" value="Genomic_DNA"/>
</dbReference>